<dbReference type="EMBL" id="JABEQG010000048">
    <property type="protein sequence ID" value="MBB2157911.1"/>
    <property type="molecule type" value="Genomic_DNA"/>
</dbReference>
<protein>
    <submittedName>
        <fullName evidence="1">Uncharacterized protein</fullName>
    </submittedName>
</protein>
<organism evidence="1 2">
    <name type="scientific">Gluconacetobacter diazotrophicus</name>
    <name type="common">Acetobacter diazotrophicus</name>
    <dbReference type="NCBI Taxonomy" id="33996"/>
    <lineage>
        <taxon>Bacteria</taxon>
        <taxon>Pseudomonadati</taxon>
        <taxon>Pseudomonadota</taxon>
        <taxon>Alphaproteobacteria</taxon>
        <taxon>Acetobacterales</taxon>
        <taxon>Acetobacteraceae</taxon>
        <taxon>Gluconacetobacter</taxon>
    </lineage>
</organism>
<dbReference type="RefSeq" id="WP_183116433.1">
    <property type="nucleotide sequence ID" value="NZ_JABEQG010000048.1"/>
</dbReference>
<dbReference type="Proteomes" id="UP000550787">
    <property type="component" value="Unassembled WGS sequence"/>
</dbReference>
<dbReference type="AlphaFoldDB" id="A0A7W4I7W1"/>
<sequence length="141" mass="15666">MSLHTFSHGLPDPGGPARPIAGRKFDTLAELETLAGVRDRLAFWRRFFVYPEETRLVRGQGELERLVRERIRNGEVAPSETERERTLRALRQSARVFLEPDQPDVAPYPHVLDALANAADAARAAGASPTEIIDASEGLEH</sequence>
<accession>A0A7W4I7W1</accession>
<gene>
    <name evidence="1" type="ORF">HLH33_16655</name>
</gene>
<reference evidence="1 2" key="1">
    <citation type="submission" date="2020-04" db="EMBL/GenBank/DDBJ databases">
        <title>Description of novel Gluconacetobacter.</title>
        <authorList>
            <person name="Sombolestani A."/>
        </authorList>
    </citation>
    <scope>NUCLEOTIDE SEQUENCE [LARGE SCALE GENOMIC DNA]</scope>
    <source>
        <strain evidence="1 2">LMG 7603</strain>
    </source>
</reference>
<comment type="caution">
    <text evidence="1">The sequence shown here is derived from an EMBL/GenBank/DDBJ whole genome shotgun (WGS) entry which is preliminary data.</text>
</comment>
<proteinExistence type="predicted"/>
<name>A0A7W4I7W1_GLUDI</name>
<evidence type="ECO:0000313" key="1">
    <source>
        <dbReference type="EMBL" id="MBB2157911.1"/>
    </source>
</evidence>
<evidence type="ECO:0000313" key="2">
    <source>
        <dbReference type="Proteomes" id="UP000550787"/>
    </source>
</evidence>